<keyword evidence="5" id="KW-1005">Bacterial flagellum biogenesis</keyword>
<organism evidence="10 11">
    <name type="scientific">Pseudomethylobacillus aquaticus</name>
    <dbReference type="NCBI Taxonomy" id="2676064"/>
    <lineage>
        <taxon>Bacteria</taxon>
        <taxon>Pseudomonadati</taxon>
        <taxon>Pseudomonadota</taxon>
        <taxon>Betaproteobacteria</taxon>
        <taxon>Nitrosomonadales</taxon>
        <taxon>Methylophilaceae</taxon>
        <taxon>Pseudomethylobacillus</taxon>
    </lineage>
</organism>
<accession>A0A3N0V035</accession>
<evidence type="ECO:0000256" key="7">
    <source>
        <dbReference type="ARBA" id="ARBA00023225"/>
    </source>
</evidence>
<dbReference type="EMBL" id="RJVP01000004">
    <property type="protein sequence ID" value="ROH85904.1"/>
    <property type="molecule type" value="Genomic_DNA"/>
</dbReference>
<name>A0A3N0V035_9PROT</name>
<dbReference type="InterPro" id="IPR018035">
    <property type="entry name" value="Flagellar_FliH/T3SS_HrpE"/>
</dbReference>
<dbReference type="AlphaFoldDB" id="A0A3N0V035"/>
<keyword evidence="7" id="KW-1006">Bacterial flagellum protein export</keyword>
<dbReference type="Proteomes" id="UP000275137">
    <property type="component" value="Unassembled WGS sequence"/>
</dbReference>
<evidence type="ECO:0000256" key="2">
    <source>
        <dbReference type="ARBA" id="ARBA00006602"/>
    </source>
</evidence>
<protein>
    <recommendedName>
        <fullName evidence="3">Flagellar assembly protein FliH</fullName>
    </recommendedName>
</protein>
<feature type="domain" description="Flagellar assembly protein FliH/Type III secretion system HrpE" evidence="9">
    <location>
        <begin position="117"/>
        <end position="239"/>
    </location>
</feature>
<dbReference type="PANTHER" id="PTHR34982:SF1">
    <property type="entry name" value="FLAGELLAR ASSEMBLY PROTEIN FLIH"/>
    <property type="match status" value="1"/>
</dbReference>
<comment type="similarity">
    <text evidence="2">Belongs to the FliH family.</text>
</comment>
<dbReference type="Pfam" id="PF02108">
    <property type="entry name" value="FliH"/>
    <property type="match status" value="1"/>
</dbReference>
<evidence type="ECO:0000256" key="8">
    <source>
        <dbReference type="SAM" id="MobiDB-lite"/>
    </source>
</evidence>
<reference evidence="10 11" key="1">
    <citation type="submission" date="2018-10" db="EMBL/GenBank/DDBJ databases">
        <authorList>
            <person name="Chen W.-M."/>
        </authorList>
    </citation>
    <scope>NUCLEOTIDE SEQUENCE [LARGE SCALE GENOMIC DNA]</scope>
    <source>
        <strain evidence="10 11">H-5</strain>
    </source>
</reference>
<feature type="region of interest" description="Disordered" evidence="8">
    <location>
        <begin position="22"/>
        <end position="47"/>
    </location>
</feature>
<dbReference type="GO" id="GO:0005829">
    <property type="term" value="C:cytosol"/>
    <property type="evidence" value="ECO:0007669"/>
    <property type="project" value="TreeGrafter"/>
</dbReference>
<evidence type="ECO:0000313" key="10">
    <source>
        <dbReference type="EMBL" id="ROH85904.1"/>
    </source>
</evidence>
<gene>
    <name evidence="10" type="ORF">ED236_09240</name>
</gene>
<evidence type="ECO:0000256" key="6">
    <source>
        <dbReference type="ARBA" id="ARBA00022927"/>
    </source>
</evidence>
<comment type="function">
    <text evidence="1">Needed for flagellar regrowth and assembly.</text>
</comment>
<evidence type="ECO:0000259" key="9">
    <source>
        <dbReference type="Pfam" id="PF02108"/>
    </source>
</evidence>
<evidence type="ECO:0000256" key="4">
    <source>
        <dbReference type="ARBA" id="ARBA00022448"/>
    </source>
</evidence>
<evidence type="ECO:0000256" key="5">
    <source>
        <dbReference type="ARBA" id="ARBA00022795"/>
    </source>
</evidence>
<keyword evidence="11" id="KW-1185">Reference proteome</keyword>
<dbReference type="PANTHER" id="PTHR34982">
    <property type="entry name" value="YOP PROTEINS TRANSLOCATION PROTEIN L"/>
    <property type="match status" value="1"/>
</dbReference>
<dbReference type="RefSeq" id="WP_123237678.1">
    <property type="nucleotide sequence ID" value="NZ_RJVP01000004.1"/>
</dbReference>
<dbReference type="InterPro" id="IPR051472">
    <property type="entry name" value="T3SS_Stator/FliH"/>
</dbReference>
<dbReference type="GO" id="GO:0044781">
    <property type="term" value="P:bacterial-type flagellum organization"/>
    <property type="evidence" value="ECO:0007669"/>
    <property type="project" value="UniProtKB-KW"/>
</dbReference>
<keyword evidence="4" id="KW-0813">Transport</keyword>
<evidence type="ECO:0000256" key="3">
    <source>
        <dbReference type="ARBA" id="ARBA00016507"/>
    </source>
</evidence>
<proteinExistence type="inferred from homology"/>
<dbReference type="GO" id="GO:0015031">
    <property type="term" value="P:protein transport"/>
    <property type="evidence" value="ECO:0007669"/>
    <property type="project" value="UniProtKB-KW"/>
</dbReference>
<comment type="caution">
    <text evidence="10">The sequence shown here is derived from an EMBL/GenBank/DDBJ whole genome shotgun (WGS) entry which is preliminary data.</text>
</comment>
<evidence type="ECO:0000256" key="1">
    <source>
        <dbReference type="ARBA" id="ARBA00003041"/>
    </source>
</evidence>
<keyword evidence="6" id="KW-0653">Protein transport</keyword>
<sequence>MGEIIKSLSVVDTVSLSSPFASAGSIGQHAGKSRAHELDRKPAGSLPDSVAQVDVQPIEAALSLSPSTVGKVFMSEENTQHIKELEQEAERTGFERGYTKGELEGRKQHQAATVALKQLVVNATGIIDQTVFDAENIIGSLVFETVCKVLGKQMLSPEACTAIIAEVLSGLQKEEFIEVRISPRDWAYINQHKESGNNHTGAGVFSGLPIVVDDQIALGGCVVKLKDGLIDARIETQLQMFAQNLKEAMLHAKST</sequence>
<evidence type="ECO:0000313" key="11">
    <source>
        <dbReference type="Proteomes" id="UP000275137"/>
    </source>
</evidence>